<dbReference type="PANTHER" id="PTHR43859:SF46">
    <property type="entry name" value="4-COUMARATE--COA LIGASE"/>
    <property type="match status" value="1"/>
</dbReference>
<evidence type="ECO:0000313" key="11">
    <source>
        <dbReference type="EMBL" id="KQK23794.1"/>
    </source>
</evidence>
<evidence type="ECO:0000256" key="1">
    <source>
        <dbReference type="ARBA" id="ARBA00001946"/>
    </source>
</evidence>
<dbReference type="STRING" id="15368.I1HA26"/>
<keyword evidence="4" id="KW-0436">Ligase</keyword>
<evidence type="ECO:0000259" key="9">
    <source>
        <dbReference type="Pfam" id="PF00501"/>
    </source>
</evidence>
<dbReference type="Gene3D" id="3.30.300.30">
    <property type="match status" value="1"/>
</dbReference>
<dbReference type="GO" id="GO:0016207">
    <property type="term" value="F:4-coumarate-CoA ligase activity"/>
    <property type="evidence" value="ECO:0007669"/>
    <property type="project" value="UniProtKB-EC"/>
</dbReference>
<feature type="domain" description="AMP-dependent synthetase/ligase" evidence="9">
    <location>
        <begin position="20"/>
        <end position="410"/>
    </location>
</feature>
<proteinExistence type="inferred from homology"/>
<evidence type="ECO:0000256" key="5">
    <source>
        <dbReference type="ARBA" id="ARBA00022842"/>
    </source>
</evidence>
<dbReference type="InterPro" id="IPR042099">
    <property type="entry name" value="ANL_N_sf"/>
</dbReference>
<comment type="similarity">
    <text evidence="2">Belongs to the ATP-dependent AMP-binding enzyme family.</text>
</comment>
<name>I1HA26_BRADI</name>
<evidence type="ECO:0000256" key="7">
    <source>
        <dbReference type="ARBA" id="ARBA00034223"/>
    </source>
</evidence>
<dbReference type="PANTHER" id="PTHR43859">
    <property type="entry name" value="ACYL-ACTIVATING ENZYME"/>
    <property type="match status" value="1"/>
</dbReference>
<dbReference type="EnsemblPlants" id="KQK23794">
    <property type="protein sequence ID" value="KQK23794"/>
    <property type="gene ID" value="BRADI_1g76170v3"/>
</dbReference>
<dbReference type="InterPro" id="IPR045851">
    <property type="entry name" value="AMP-bd_C_sf"/>
</dbReference>
<evidence type="ECO:0000256" key="8">
    <source>
        <dbReference type="ARBA" id="ARBA00034252"/>
    </source>
</evidence>
<comment type="cofactor">
    <cofactor evidence="1">
        <name>Mg(2+)</name>
        <dbReference type="ChEBI" id="CHEBI:18420"/>
    </cofactor>
</comment>
<evidence type="ECO:0000313" key="12">
    <source>
        <dbReference type="EnsemblPlants" id="KQK23794"/>
    </source>
</evidence>
<dbReference type="HOGENOM" id="CLU_000022_59_5_1"/>
<evidence type="ECO:0000313" key="13">
    <source>
        <dbReference type="Proteomes" id="UP000008810"/>
    </source>
</evidence>
<dbReference type="InterPro" id="IPR025110">
    <property type="entry name" value="AMP-bd_C"/>
</dbReference>
<dbReference type="Proteomes" id="UP000008810">
    <property type="component" value="Chromosome 1"/>
</dbReference>
<protein>
    <recommendedName>
        <fullName evidence="3">4-coumarate--CoA ligase</fullName>
        <ecNumber evidence="3">6.2.1.12</ecNumber>
    </recommendedName>
</protein>
<dbReference type="EMBL" id="CM000880">
    <property type="protein sequence ID" value="KQK23794.1"/>
    <property type="molecule type" value="Genomic_DNA"/>
</dbReference>
<dbReference type="InterPro" id="IPR000873">
    <property type="entry name" value="AMP-dep_synth/lig_dom"/>
</dbReference>
<dbReference type="GO" id="GO:0106290">
    <property type="term" value="F:trans-cinnamate-CoA ligase activity"/>
    <property type="evidence" value="ECO:0007669"/>
    <property type="project" value="UniProtKB-ARBA"/>
</dbReference>
<dbReference type="AlphaFoldDB" id="I1HA26"/>
<dbReference type="CDD" id="cd12118">
    <property type="entry name" value="ttLC_FACS_AEE21_like"/>
    <property type="match status" value="1"/>
</dbReference>
<feature type="domain" description="AMP-binding enzyme C-terminal" evidence="10">
    <location>
        <begin position="460"/>
        <end position="537"/>
    </location>
</feature>
<reference evidence="12" key="3">
    <citation type="submission" date="2018-08" db="UniProtKB">
        <authorList>
            <consortium name="EnsemblPlants"/>
        </authorList>
    </citation>
    <scope>IDENTIFICATION</scope>
    <source>
        <strain evidence="12">cv. Bd21</strain>
    </source>
</reference>
<dbReference type="eggNOG" id="KOG1176">
    <property type="taxonomic scope" value="Eukaryota"/>
</dbReference>
<evidence type="ECO:0000256" key="6">
    <source>
        <dbReference type="ARBA" id="ARBA00034219"/>
    </source>
</evidence>
<dbReference type="Gramene" id="KQK23794">
    <property type="protein sequence ID" value="KQK23794"/>
    <property type="gene ID" value="BRADI_1g76170v3"/>
</dbReference>
<dbReference type="Pfam" id="PF13193">
    <property type="entry name" value="AMP-binding_C"/>
    <property type="match status" value="1"/>
</dbReference>
<keyword evidence="13" id="KW-1185">Reference proteome</keyword>
<dbReference type="NCBIfam" id="NF006020">
    <property type="entry name" value="PRK08162.1"/>
    <property type="match status" value="1"/>
</dbReference>
<dbReference type="GeneID" id="100822585"/>
<dbReference type="EC" id="6.2.1.12" evidence="3"/>
<dbReference type="SUPFAM" id="SSF56801">
    <property type="entry name" value="Acetyl-CoA synthetase-like"/>
    <property type="match status" value="1"/>
</dbReference>
<accession>I1HA26</accession>
<dbReference type="KEGG" id="bdi:100822585"/>
<dbReference type="Pfam" id="PF00501">
    <property type="entry name" value="AMP-binding"/>
    <property type="match status" value="1"/>
</dbReference>
<evidence type="ECO:0000256" key="3">
    <source>
        <dbReference type="ARBA" id="ARBA00012959"/>
    </source>
</evidence>
<reference evidence="11" key="2">
    <citation type="submission" date="2017-06" db="EMBL/GenBank/DDBJ databases">
        <title>WGS assembly of Brachypodium distachyon.</title>
        <authorList>
            <consortium name="The International Brachypodium Initiative"/>
            <person name="Lucas S."/>
            <person name="Harmon-Smith M."/>
            <person name="Lail K."/>
            <person name="Tice H."/>
            <person name="Grimwood J."/>
            <person name="Bruce D."/>
            <person name="Barry K."/>
            <person name="Shu S."/>
            <person name="Lindquist E."/>
            <person name="Wang M."/>
            <person name="Pitluck S."/>
            <person name="Vogel J.P."/>
            <person name="Garvin D.F."/>
            <person name="Mockler T.C."/>
            <person name="Schmutz J."/>
            <person name="Rokhsar D."/>
            <person name="Bevan M.W."/>
        </authorList>
    </citation>
    <scope>NUCLEOTIDE SEQUENCE</scope>
    <source>
        <strain evidence="11">Bd21</strain>
    </source>
</reference>
<sequence length="562" mass="60260">MEGTVRCAANHAPLTPLSFLERAALVYGARTAVVFGEKEYSWRQTRERCLAGASALARLGVGRRDVVAALASNTPAMYELHFSVPMAGAVLCTLNTRHDAAMVSVLLQHSGAKVFLVESQFLALARHALALLAESNNNKNKPPLLVTIGIGNADGGEAEPEYEALLRSAPGGFGIRWPADELDPISLNYTSGTTSRPKGVVYSHRGAYLNSLATALANEMRAMPVYLWTVPMFHCNGWCMVWATAAQGGTSVCMPGSASGMSPKGIFDHIARHKVTNMGGAPTVLGMIVNAPASEQTPPLLASKRVRISTGGAPPPPHVLAKMDELGFDVVHGYGLTETYGPATLCVWKPEWDALPAAERARIRARQGVPHVMLDGLEIKDPVTMETVPSDGRAVGEVMLRGNTVMSGYYKDAAATAEAMRGGWLRTGDLGVRHPDGYVQLKDRSKDIIISGGENISSIEVESALFGHPAVLDAAVVARPDDHWGETPCAFVTLKEGASATTTAHDIIEFCRARLPRYMAPKTVVFADELPKTSTGKTQKYVLREKARAMGSLPKQGRRSKL</sequence>
<dbReference type="PROSITE" id="PS00455">
    <property type="entry name" value="AMP_BINDING"/>
    <property type="match status" value="1"/>
</dbReference>
<comment type="catalytic activity">
    <reaction evidence="6">
        <text>(E)-4-coumarate + ATP + H(+) = (E)-4-coumaroyl-AMP + diphosphate</text>
        <dbReference type="Rhea" id="RHEA:72419"/>
        <dbReference type="ChEBI" id="CHEBI:12876"/>
        <dbReference type="ChEBI" id="CHEBI:15378"/>
        <dbReference type="ChEBI" id="CHEBI:30616"/>
        <dbReference type="ChEBI" id="CHEBI:33019"/>
        <dbReference type="ChEBI" id="CHEBI:192348"/>
    </reaction>
    <physiologicalReaction direction="left-to-right" evidence="6">
        <dbReference type="Rhea" id="RHEA:72420"/>
    </physiologicalReaction>
</comment>
<organism evidence="11">
    <name type="scientific">Brachypodium distachyon</name>
    <name type="common">Purple false brome</name>
    <name type="synonym">Trachynia distachya</name>
    <dbReference type="NCBI Taxonomy" id="15368"/>
    <lineage>
        <taxon>Eukaryota</taxon>
        <taxon>Viridiplantae</taxon>
        <taxon>Streptophyta</taxon>
        <taxon>Embryophyta</taxon>
        <taxon>Tracheophyta</taxon>
        <taxon>Spermatophyta</taxon>
        <taxon>Magnoliopsida</taxon>
        <taxon>Liliopsida</taxon>
        <taxon>Poales</taxon>
        <taxon>Poaceae</taxon>
        <taxon>BOP clade</taxon>
        <taxon>Pooideae</taxon>
        <taxon>Stipodae</taxon>
        <taxon>Brachypodieae</taxon>
        <taxon>Brachypodium</taxon>
    </lineage>
</organism>
<comment type="catalytic activity">
    <reaction evidence="7">
        <text>(E)-4-coumaroyl-AMP + CoA = (E)-4-coumaroyl-CoA + AMP + H(+)</text>
        <dbReference type="Rhea" id="RHEA:72423"/>
        <dbReference type="ChEBI" id="CHEBI:15378"/>
        <dbReference type="ChEBI" id="CHEBI:57287"/>
        <dbReference type="ChEBI" id="CHEBI:85008"/>
        <dbReference type="ChEBI" id="CHEBI:192348"/>
        <dbReference type="ChEBI" id="CHEBI:456215"/>
    </reaction>
    <physiologicalReaction direction="left-to-right" evidence="7">
        <dbReference type="Rhea" id="RHEA:72424"/>
    </physiologicalReaction>
</comment>
<dbReference type="OMA" id="TNRVECA"/>
<reference evidence="11 12" key="1">
    <citation type="journal article" date="2010" name="Nature">
        <title>Genome sequencing and analysis of the model grass Brachypodium distachyon.</title>
        <authorList>
            <consortium name="International Brachypodium Initiative"/>
        </authorList>
    </citation>
    <scope>NUCLEOTIDE SEQUENCE [LARGE SCALE GENOMIC DNA]</scope>
    <source>
        <strain evidence="11">Bd21</strain>
        <strain evidence="12">cv. Bd21</strain>
    </source>
</reference>
<dbReference type="Gene3D" id="3.40.50.12780">
    <property type="entry name" value="N-terminal domain of ligase-like"/>
    <property type="match status" value="1"/>
</dbReference>
<dbReference type="RefSeq" id="XP_003558879.1">
    <property type="nucleotide sequence ID" value="XM_003558831.4"/>
</dbReference>
<dbReference type="GO" id="GO:0009698">
    <property type="term" value="P:phenylpropanoid metabolic process"/>
    <property type="evidence" value="ECO:0007669"/>
    <property type="project" value="UniProtKB-ARBA"/>
</dbReference>
<keyword evidence="5" id="KW-0460">Magnesium</keyword>
<dbReference type="OrthoDB" id="10253115at2759"/>
<evidence type="ECO:0000259" key="10">
    <source>
        <dbReference type="Pfam" id="PF13193"/>
    </source>
</evidence>
<dbReference type="InterPro" id="IPR020845">
    <property type="entry name" value="AMP-binding_CS"/>
</dbReference>
<gene>
    <name evidence="12" type="primary">LOC100822585</name>
    <name evidence="11" type="ORF">BRADI_1g76170v3</name>
</gene>
<dbReference type="FunFam" id="3.30.300.30:FF:000008">
    <property type="entry name" value="2,3-dihydroxybenzoate-AMP ligase"/>
    <property type="match status" value="1"/>
</dbReference>
<comment type="catalytic activity">
    <reaction evidence="8">
        <text>(E)-4-coumarate + ATP + CoA = (E)-4-coumaroyl-CoA + AMP + diphosphate</text>
        <dbReference type="Rhea" id="RHEA:19641"/>
        <dbReference type="ChEBI" id="CHEBI:12876"/>
        <dbReference type="ChEBI" id="CHEBI:30616"/>
        <dbReference type="ChEBI" id="CHEBI:33019"/>
        <dbReference type="ChEBI" id="CHEBI:57287"/>
        <dbReference type="ChEBI" id="CHEBI:85008"/>
        <dbReference type="ChEBI" id="CHEBI:456215"/>
        <dbReference type="EC" id="6.2.1.12"/>
    </reaction>
    <physiologicalReaction direction="left-to-right" evidence="8">
        <dbReference type="Rhea" id="RHEA:19642"/>
    </physiologicalReaction>
</comment>
<evidence type="ECO:0000256" key="4">
    <source>
        <dbReference type="ARBA" id="ARBA00022598"/>
    </source>
</evidence>
<evidence type="ECO:0000256" key="2">
    <source>
        <dbReference type="ARBA" id="ARBA00006432"/>
    </source>
</evidence>